<proteinExistence type="predicted"/>
<dbReference type="EMBL" id="CP050692">
    <property type="protein sequence ID" value="QIT47377.1"/>
    <property type="molecule type" value="Genomic_DNA"/>
</dbReference>
<feature type="transmembrane region" description="Helical" evidence="2">
    <location>
        <begin position="50"/>
        <end position="69"/>
    </location>
</feature>
<evidence type="ECO:0000256" key="2">
    <source>
        <dbReference type="SAM" id="Phobius"/>
    </source>
</evidence>
<accession>A0AAE7CNF2</accession>
<evidence type="ECO:0000256" key="1">
    <source>
        <dbReference type="SAM" id="MobiDB-lite"/>
    </source>
</evidence>
<dbReference type="AlphaFoldDB" id="A0AAE7CNF2"/>
<organism evidence="3 4">
    <name type="scientific">Streptomyces antibioticus</name>
    <dbReference type="NCBI Taxonomy" id="1890"/>
    <lineage>
        <taxon>Bacteria</taxon>
        <taxon>Bacillati</taxon>
        <taxon>Actinomycetota</taxon>
        <taxon>Actinomycetes</taxon>
        <taxon>Kitasatosporales</taxon>
        <taxon>Streptomycetaceae</taxon>
        <taxon>Streptomyces</taxon>
    </lineage>
</organism>
<evidence type="ECO:0000313" key="3">
    <source>
        <dbReference type="EMBL" id="QIT47377.1"/>
    </source>
</evidence>
<protein>
    <submittedName>
        <fullName evidence="3">Uncharacterized protein</fullName>
    </submittedName>
</protein>
<evidence type="ECO:0000313" key="4">
    <source>
        <dbReference type="Proteomes" id="UP000502504"/>
    </source>
</evidence>
<feature type="region of interest" description="Disordered" evidence="1">
    <location>
        <begin position="1"/>
        <end position="40"/>
    </location>
</feature>
<keyword evidence="2" id="KW-1133">Transmembrane helix</keyword>
<name>A0AAE7CNF2_STRAT</name>
<keyword evidence="2" id="KW-0472">Membrane</keyword>
<gene>
    <name evidence="3" type="ORF">HCX60_30810</name>
</gene>
<dbReference type="Proteomes" id="UP000502504">
    <property type="component" value="Chromosome"/>
</dbReference>
<dbReference type="RefSeq" id="WP_167797276.1">
    <property type="nucleotide sequence ID" value="NZ_CM007717.1"/>
</dbReference>
<sequence length="76" mass="7905">MARSVAVSVNDAPAGSGGGSSVESPTKPDPDSWNDASEFNTDTRSTIARLRIAVLVARFTMGMIFFPAFPCSPGAL</sequence>
<keyword evidence="2" id="KW-0812">Transmembrane</keyword>
<reference evidence="3 4" key="1">
    <citation type="submission" date="2020-03" db="EMBL/GenBank/DDBJ databases">
        <title>Is there a link between lipid content and antibiotic production in Streptomyces?</title>
        <authorList>
            <person name="David M."/>
            <person name="Lejeune C."/>
            <person name="Abreu S."/>
            <person name="Thibessard A."/>
            <person name="Leblond P."/>
            <person name="Chaminade P."/>
            <person name="Virolle M.-J."/>
        </authorList>
    </citation>
    <scope>NUCLEOTIDE SEQUENCE [LARGE SCALE GENOMIC DNA]</scope>
    <source>
        <strain evidence="3 4">DSM 41481</strain>
    </source>
</reference>